<keyword evidence="2" id="KW-0732">Signal</keyword>
<accession>A0A4Y7JSS2</accession>
<name>A0A4Y7JSS2_PAPSO</name>
<sequence>MACPHVSGLAALLRSAHPKWSPTAIKSALMTTAYNVDNSRKYIFDIGTGKFSNPFQHGSGHVDVNKALNPGLIYDIAPSEYEAFLCWMDYNATQISAFVKGKKMDCEAIKASSSHGDLNYPSFSVIFESGKTDKVKHKRGVTNVGSSADAVYKLKVRSRTPSVKIRVSPTKLVFSKNTKSLPYEITFESNPMAPATEAFGSIEWFDGEHVVTSPIAFSWSATTTSTSLISSA</sequence>
<evidence type="ECO:0000313" key="6">
    <source>
        <dbReference type="EMBL" id="RZC63110.1"/>
    </source>
</evidence>
<dbReference type="Gene3D" id="2.60.40.2310">
    <property type="match status" value="1"/>
</dbReference>
<dbReference type="EMBL" id="CM010719">
    <property type="protein sequence ID" value="RZC63110.1"/>
    <property type="molecule type" value="Genomic_DNA"/>
</dbReference>
<dbReference type="Pfam" id="PF17766">
    <property type="entry name" value="fn3_6"/>
    <property type="match status" value="1"/>
</dbReference>
<protein>
    <recommendedName>
        <fullName evidence="8">Subtilisin-like protease fibronectin type-III domain-containing protein</fullName>
    </recommendedName>
</protein>
<dbReference type="Pfam" id="PF00082">
    <property type="entry name" value="Peptidase_S8"/>
    <property type="match status" value="1"/>
</dbReference>
<dbReference type="OrthoDB" id="4806556at2759"/>
<dbReference type="SUPFAM" id="SSF52743">
    <property type="entry name" value="Subtilisin-like"/>
    <property type="match status" value="1"/>
</dbReference>
<dbReference type="Proteomes" id="UP000316621">
    <property type="component" value="Chromosome 5"/>
</dbReference>
<dbReference type="PANTHER" id="PTHR10795">
    <property type="entry name" value="PROPROTEIN CONVERTASE SUBTILISIN/KEXIN"/>
    <property type="match status" value="1"/>
</dbReference>
<dbReference type="GO" id="GO:0004252">
    <property type="term" value="F:serine-type endopeptidase activity"/>
    <property type="evidence" value="ECO:0007669"/>
    <property type="project" value="InterPro"/>
</dbReference>
<dbReference type="OMA" id="IQMVAKS"/>
<feature type="domain" description="Subtilisin-like protease fibronectin type-III" evidence="5">
    <location>
        <begin position="117"/>
        <end position="216"/>
    </location>
</feature>
<dbReference type="GO" id="GO:0006508">
    <property type="term" value="P:proteolysis"/>
    <property type="evidence" value="ECO:0007669"/>
    <property type="project" value="InterPro"/>
</dbReference>
<feature type="domain" description="Peptidase S8/S53" evidence="4">
    <location>
        <begin position="1"/>
        <end position="36"/>
    </location>
</feature>
<evidence type="ECO:0000259" key="4">
    <source>
        <dbReference type="Pfam" id="PF00082"/>
    </source>
</evidence>
<keyword evidence="7" id="KW-1185">Reference proteome</keyword>
<gene>
    <name evidence="6" type="ORF">C5167_024884</name>
</gene>
<dbReference type="InterPro" id="IPR000209">
    <property type="entry name" value="Peptidase_S8/S53_dom"/>
</dbReference>
<reference evidence="6 7" key="1">
    <citation type="journal article" date="2018" name="Science">
        <title>The opium poppy genome and morphinan production.</title>
        <authorList>
            <person name="Guo L."/>
            <person name="Winzer T."/>
            <person name="Yang X."/>
            <person name="Li Y."/>
            <person name="Ning Z."/>
            <person name="He Z."/>
            <person name="Teodor R."/>
            <person name="Lu Y."/>
            <person name="Bowser T.A."/>
            <person name="Graham I.A."/>
            <person name="Ye K."/>
        </authorList>
    </citation>
    <scope>NUCLEOTIDE SEQUENCE [LARGE SCALE GENOMIC DNA]</scope>
    <source>
        <strain evidence="7">cv. HN1</strain>
        <tissue evidence="6">Leaves</tissue>
    </source>
</reference>
<comment type="caution">
    <text evidence="3">Lacks conserved residue(s) required for the propagation of feature annotation.</text>
</comment>
<dbReference type="InterPro" id="IPR036852">
    <property type="entry name" value="Peptidase_S8/S53_dom_sf"/>
</dbReference>
<dbReference type="AlphaFoldDB" id="A0A4Y7JSS2"/>
<dbReference type="InterPro" id="IPR041469">
    <property type="entry name" value="Subtilisin-like_FN3"/>
</dbReference>
<organism evidence="6 7">
    <name type="scientific">Papaver somniferum</name>
    <name type="common">Opium poppy</name>
    <dbReference type="NCBI Taxonomy" id="3469"/>
    <lineage>
        <taxon>Eukaryota</taxon>
        <taxon>Viridiplantae</taxon>
        <taxon>Streptophyta</taxon>
        <taxon>Embryophyta</taxon>
        <taxon>Tracheophyta</taxon>
        <taxon>Spermatophyta</taxon>
        <taxon>Magnoliopsida</taxon>
        <taxon>Ranunculales</taxon>
        <taxon>Papaveraceae</taxon>
        <taxon>Papaveroideae</taxon>
        <taxon>Papaver</taxon>
    </lineage>
</organism>
<evidence type="ECO:0000259" key="5">
    <source>
        <dbReference type="Pfam" id="PF17766"/>
    </source>
</evidence>
<evidence type="ECO:0000256" key="1">
    <source>
        <dbReference type="ARBA" id="ARBA00011073"/>
    </source>
</evidence>
<comment type="similarity">
    <text evidence="1 3">Belongs to the peptidase S8 family.</text>
</comment>
<evidence type="ECO:0000256" key="3">
    <source>
        <dbReference type="PROSITE-ProRule" id="PRU01240"/>
    </source>
</evidence>
<dbReference type="STRING" id="3469.A0A4Y7JSS2"/>
<evidence type="ECO:0000313" key="7">
    <source>
        <dbReference type="Proteomes" id="UP000316621"/>
    </source>
</evidence>
<dbReference type="Gene3D" id="3.40.50.200">
    <property type="entry name" value="Peptidase S8/S53 domain"/>
    <property type="match status" value="1"/>
</dbReference>
<evidence type="ECO:0008006" key="8">
    <source>
        <dbReference type="Google" id="ProtNLM"/>
    </source>
</evidence>
<evidence type="ECO:0000256" key="2">
    <source>
        <dbReference type="ARBA" id="ARBA00022729"/>
    </source>
</evidence>
<dbReference type="PROSITE" id="PS51892">
    <property type="entry name" value="SUBTILASE"/>
    <property type="match status" value="1"/>
</dbReference>
<dbReference type="Gramene" id="RZC63110">
    <property type="protein sequence ID" value="RZC63110"/>
    <property type="gene ID" value="C5167_024884"/>
</dbReference>
<proteinExistence type="inferred from homology"/>
<dbReference type="InterPro" id="IPR045051">
    <property type="entry name" value="SBT"/>
</dbReference>